<dbReference type="Proteomes" id="UP000596092">
    <property type="component" value="Chromosome"/>
</dbReference>
<dbReference type="InterPro" id="IPR013324">
    <property type="entry name" value="RNA_pol_sigma_r3/r4-like"/>
</dbReference>
<dbReference type="PANTHER" id="PTHR43133:SF25">
    <property type="entry name" value="RNA POLYMERASE SIGMA FACTOR RFAY-RELATED"/>
    <property type="match status" value="1"/>
</dbReference>
<evidence type="ECO:0000256" key="3">
    <source>
        <dbReference type="ARBA" id="ARBA00023082"/>
    </source>
</evidence>
<keyword evidence="4 6" id="KW-0238">DNA-binding</keyword>
<feature type="domain" description="RNA polymerase sigma-70 region 2" evidence="7">
    <location>
        <begin position="17"/>
        <end position="78"/>
    </location>
</feature>
<dbReference type="SUPFAM" id="SSF88659">
    <property type="entry name" value="Sigma3 and sigma4 domains of RNA polymerase sigma factors"/>
    <property type="match status" value="1"/>
</dbReference>
<dbReference type="Gene3D" id="1.10.1740.10">
    <property type="match status" value="1"/>
</dbReference>
<organism evidence="9 10">
    <name type="scientific">Desulfobulbus oligotrophicus</name>
    <dbReference type="NCBI Taxonomy" id="1909699"/>
    <lineage>
        <taxon>Bacteria</taxon>
        <taxon>Pseudomonadati</taxon>
        <taxon>Thermodesulfobacteriota</taxon>
        <taxon>Desulfobulbia</taxon>
        <taxon>Desulfobulbales</taxon>
        <taxon>Desulfobulbaceae</taxon>
        <taxon>Desulfobulbus</taxon>
    </lineage>
</organism>
<evidence type="ECO:0000259" key="8">
    <source>
        <dbReference type="Pfam" id="PF08281"/>
    </source>
</evidence>
<keyword evidence="10" id="KW-1185">Reference proteome</keyword>
<dbReference type="PANTHER" id="PTHR43133">
    <property type="entry name" value="RNA POLYMERASE ECF-TYPE SIGMA FACTO"/>
    <property type="match status" value="1"/>
</dbReference>
<reference evidence="9 10" key="1">
    <citation type="submission" date="2020-05" db="EMBL/GenBank/DDBJ databases">
        <title>Complete genome of Desulfobulbus oligotrophicus.</title>
        <authorList>
            <person name="Podar M."/>
        </authorList>
    </citation>
    <scope>NUCLEOTIDE SEQUENCE [LARGE SCALE GENOMIC DNA]</scope>
    <source>
        <strain evidence="9 10">Prop6</strain>
    </source>
</reference>
<evidence type="ECO:0000256" key="6">
    <source>
        <dbReference type="RuleBase" id="RU000716"/>
    </source>
</evidence>
<dbReference type="InterPro" id="IPR014284">
    <property type="entry name" value="RNA_pol_sigma-70_dom"/>
</dbReference>
<dbReference type="PROSITE" id="PS01063">
    <property type="entry name" value="SIGMA70_ECF"/>
    <property type="match status" value="1"/>
</dbReference>
<evidence type="ECO:0000256" key="5">
    <source>
        <dbReference type="ARBA" id="ARBA00023163"/>
    </source>
</evidence>
<evidence type="ECO:0000256" key="1">
    <source>
        <dbReference type="ARBA" id="ARBA00010641"/>
    </source>
</evidence>
<dbReference type="KEGG" id="dog:HP555_09840"/>
<evidence type="ECO:0000256" key="2">
    <source>
        <dbReference type="ARBA" id="ARBA00023015"/>
    </source>
</evidence>
<dbReference type="InterPro" id="IPR013325">
    <property type="entry name" value="RNA_pol_sigma_r2"/>
</dbReference>
<dbReference type="Pfam" id="PF08281">
    <property type="entry name" value="Sigma70_r4_2"/>
    <property type="match status" value="1"/>
</dbReference>
<keyword evidence="3 6" id="KW-0731">Sigma factor</keyword>
<dbReference type="SUPFAM" id="SSF88946">
    <property type="entry name" value="Sigma2 domain of RNA polymerase sigma factors"/>
    <property type="match status" value="1"/>
</dbReference>
<dbReference type="InterPro" id="IPR039425">
    <property type="entry name" value="RNA_pol_sigma-70-like"/>
</dbReference>
<dbReference type="Gene3D" id="1.10.10.10">
    <property type="entry name" value="Winged helix-like DNA-binding domain superfamily/Winged helix DNA-binding domain"/>
    <property type="match status" value="1"/>
</dbReference>
<dbReference type="GO" id="GO:0016987">
    <property type="term" value="F:sigma factor activity"/>
    <property type="evidence" value="ECO:0007669"/>
    <property type="project" value="UniProtKB-KW"/>
</dbReference>
<dbReference type="InterPro" id="IPR036388">
    <property type="entry name" value="WH-like_DNA-bd_sf"/>
</dbReference>
<comment type="similarity">
    <text evidence="1 6">Belongs to the sigma-70 factor family. ECF subfamily.</text>
</comment>
<dbReference type="GO" id="GO:0003677">
    <property type="term" value="F:DNA binding"/>
    <property type="evidence" value="ECO:0007669"/>
    <property type="project" value="UniProtKB-KW"/>
</dbReference>
<keyword evidence="2 6" id="KW-0805">Transcription regulation</keyword>
<keyword evidence="5 6" id="KW-0804">Transcription</keyword>
<dbReference type="GO" id="GO:0006352">
    <property type="term" value="P:DNA-templated transcription initiation"/>
    <property type="evidence" value="ECO:0007669"/>
    <property type="project" value="InterPro"/>
</dbReference>
<proteinExistence type="inferred from homology"/>
<feature type="domain" description="RNA polymerase sigma factor 70 region 4 type 2" evidence="8">
    <location>
        <begin position="107"/>
        <end position="158"/>
    </location>
</feature>
<evidence type="ECO:0000313" key="9">
    <source>
        <dbReference type="EMBL" id="QQG66146.1"/>
    </source>
</evidence>
<name>A0A7T5VE53_9BACT</name>
<dbReference type="EMBL" id="CP054140">
    <property type="protein sequence ID" value="QQG66146.1"/>
    <property type="molecule type" value="Genomic_DNA"/>
</dbReference>
<protein>
    <recommendedName>
        <fullName evidence="6">RNA polymerase sigma factor</fullName>
    </recommendedName>
</protein>
<gene>
    <name evidence="9" type="ORF">HP555_09840</name>
</gene>
<dbReference type="InterPro" id="IPR000838">
    <property type="entry name" value="RNA_pol_sigma70_ECF_CS"/>
</dbReference>
<dbReference type="AlphaFoldDB" id="A0A7T5VE53"/>
<dbReference type="RefSeq" id="WP_199261999.1">
    <property type="nucleotide sequence ID" value="NZ_CP054140.1"/>
</dbReference>
<evidence type="ECO:0000259" key="7">
    <source>
        <dbReference type="Pfam" id="PF04542"/>
    </source>
</evidence>
<accession>A0A7T5VE53</accession>
<dbReference type="Pfam" id="PF04542">
    <property type="entry name" value="Sigma70_r2"/>
    <property type="match status" value="1"/>
</dbReference>
<dbReference type="InterPro" id="IPR013249">
    <property type="entry name" value="RNA_pol_sigma70_r4_t2"/>
</dbReference>
<dbReference type="InterPro" id="IPR007627">
    <property type="entry name" value="RNA_pol_sigma70_r2"/>
</dbReference>
<evidence type="ECO:0000313" key="10">
    <source>
        <dbReference type="Proteomes" id="UP000596092"/>
    </source>
</evidence>
<evidence type="ECO:0000256" key="4">
    <source>
        <dbReference type="ARBA" id="ARBA00023125"/>
    </source>
</evidence>
<sequence length="185" mass="21041">MNTLDSKKFACVLRAWQAHEKELLAFLLARTDTPHTAEDLLQEVFLKSMRQGQNFCTLQNPRAWLFKVARNALIDSARLAKPLAELPEHLEQEPADERDPVDELDACIARNLPELPAQDRHIIEACDLHNQTVRSYAQTNGLTVAAAKSRLLRARKRLRDRLICNCQVRFDEAGHVCCHVSRPPA</sequence>
<dbReference type="NCBIfam" id="TIGR02937">
    <property type="entry name" value="sigma70-ECF"/>
    <property type="match status" value="1"/>
</dbReference>